<dbReference type="EMBL" id="DP000010">
    <property type="protein sequence ID" value="ABA92805.2"/>
    <property type="molecule type" value="Genomic_DNA"/>
</dbReference>
<protein>
    <submittedName>
        <fullName evidence="2">Uncharacterized protein</fullName>
    </submittedName>
</protein>
<dbReference type="AlphaFoldDB" id="Q2R6P8"/>
<sequence length="496" mass="54195">MDDSDPWEEVLAATSTEEMCLTPPKEASIQLKYSPEIAQVDANHNMLMKVGHSSGQVKAIPLEPLKKVLSKLHAEKHKGTEVNLAGGNLLSSSLIRNEAGSKPLFPLLLLPLQEKVEVVIGVPGGSSCRLGEASAQTVGLAPGDGDLLVDMEQADQEVALQVAALALGIQKSSAPSVTNPLSQGSRSDGGVFASDLPPGNASSQGSGADLSASGNGTDQWRRVPTNDRTRVSASATNFGLEEGPDGLNATFYRSAWSWIKDDLMALIQDFYQTGPLVFAMFLTKFLPNPLLTGSKVPVMQANTEDKLYWKHTKNGECNTKSAYKEVYKSCRTDFDRFPINSHVALIIAFVINNDPNKTNLSRLLIVMWQLWKARNDLKFYGIFKEPSQDDVQSEACKRKMDSIPNGIRCYLDATWDNGRTGIGIFFHFPHNHTVIFIKATSDKAHSSLQAELLALQLSLEIAIFLNFAGVTFLTDNATIADTTMKRNFMEDLGDWS</sequence>
<dbReference type="InterPro" id="IPR012337">
    <property type="entry name" value="RNaseH-like_sf"/>
</dbReference>
<evidence type="ECO:0000313" key="2">
    <source>
        <dbReference type="EMBL" id="ABA92805.2"/>
    </source>
</evidence>
<evidence type="ECO:0000256" key="1">
    <source>
        <dbReference type="SAM" id="MobiDB-lite"/>
    </source>
</evidence>
<reference evidence="2" key="1">
    <citation type="journal article" date="2005" name="BMC Biol.">
        <title>The sequence of rice chromosomes 11 and 12, rich in disease resistance genes and recent gene duplications.</title>
        <authorList>
            <consortium name="The rice chromosomes 11 and 12 sequencing consortia"/>
        </authorList>
    </citation>
    <scope>NUCLEOTIDE SEQUENCE [LARGE SCALE GENOMIC DNA]</scope>
</reference>
<dbReference type="PANTHER" id="PTHR34146:SF3">
    <property type="entry name" value="POLYNUCLEOTIDYL TRANSFERASE, RIBONUCLEASE H-LIKE SUPERFAMILY PROTEIN"/>
    <property type="match status" value="1"/>
</dbReference>
<reference evidence="2" key="3">
    <citation type="submission" date="2006-01" db="EMBL/GenBank/DDBJ databases">
        <authorList>
            <person name="Buell R."/>
        </authorList>
    </citation>
    <scope>NUCLEOTIDE SEQUENCE</scope>
</reference>
<organism evidence="2">
    <name type="scientific">Oryza sativa subsp. japonica</name>
    <name type="common">Rice</name>
    <dbReference type="NCBI Taxonomy" id="39947"/>
    <lineage>
        <taxon>Eukaryota</taxon>
        <taxon>Viridiplantae</taxon>
        <taxon>Streptophyta</taxon>
        <taxon>Embryophyta</taxon>
        <taxon>Tracheophyta</taxon>
        <taxon>Spermatophyta</taxon>
        <taxon>Magnoliopsida</taxon>
        <taxon>Liliopsida</taxon>
        <taxon>Poales</taxon>
        <taxon>Poaceae</taxon>
        <taxon>BOP clade</taxon>
        <taxon>Oryzoideae</taxon>
        <taxon>Oryzeae</taxon>
        <taxon>Oryzinae</taxon>
        <taxon>Oryza</taxon>
        <taxon>Oryza sativa</taxon>
    </lineage>
</organism>
<feature type="compositionally biased region" description="Polar residues" evidence="1">
    <location>
        <begin position="174"/>
        <end position="186"/>
    </location>
</feature>
<gene>
    <name evidence="2" type="ordered locus">LOC_Os11g19300</name>
</gene>
<reference evidence="2" key="2">
    <citation type="submission" date="2005-04" db="EMBL/GenBank/DDBJ databases">
        <authorList>
            <person name="Buell C.R."/>
            <person name="Wing R.A."/>
            <person name="McCombie W.A."/>
            <person name="Ouyang S."/>
        </authorList>
    </citation>
    <scope>NUCLEOTIDE SEQUENCE</scope>
</reference>
<feature type="compositionally biased region" description="Polar residues" evidence="1">
    <location>
        <begin position="200"/>
        <end position="218"/>
    </location>
</feature>
<name>Q2R6P8_ORYSJ</name>
<proteinExistence type="predicted"/>
<dbReference type="Gene3D" id="3.30.420.10">
    <property type="entry name" value="Ribonuclease H-like superfamily/Ribonuclease H"/>
    <property type="match status" value="1"/>
</dbReference>
<dbReference type="GO" id="GO:0003676">
    <property type="term" value="F:nucleic acid binding"/>
    <property type="evidence" value="ECO:0007669"/>
    <property type="project" value="InterPro"/>
</dbReference>
<dbReference type="InterPro" id="IPR036397">
    <property type="entry name" value="RNaseH_sf"/>
</dbReference>
<dbReference type="SUPFAM" id="SSF53098">
    <property type="entry name" value="Ribonuclease H-like"/>
    <property type="match status" value="1"/>
</dbReference>
<dbReference type="PANTHER" id="PTHR34146">
    <property type="entry name" value="POLYNUCLEOTIDYL TRANSFERASE, RIBONUCLEASE H-LIKE SUPERFAMILY PROTEIN-RELATED"/>
    <property type="match status" value="1"/>
</dbReference>
<accession>Q2R6P8</accession>
<feature type="region of interest" description="Disordered" evidence="1">
    <location>
        <begin position="174"/>
        <end position="227"/>
    </location>
</feature>